<feature type="compositionally biased region" description="Polar residues" evidence="11">
    <location>
        <begin position="1207"/>
        <end position="1221"/>
    </location>
</feature>
<evidence type="ECO:0000313" key="15">
    <source>
        <dbReference type="Proteomes" id="UP000031668"/>
    </source>
</evidence>
<feature type="compositionally biased region" description="Polar residues" evidence="11">
    <location>
        <begin position="1062"/>
        <end position="1076"/>
    </location>
</feature>
<dbReference type="OrthoDB" id="308383at2759"/>
<feature type="compositionally biased region" description="Basic and acidic residues" evidence="11">
    <location>
        <begin position="509"/>
        <end position="532"/>
    </location>
</feature>
<evidence type="ECO:0000256" key="7">
    <source>
        <dbReference type="ARBA" id="ARBA00023242"/>
    </source>
</evidence>
<feature type="domain" description="SET" evidence="12">
    <location>
        <begin position="1731"/>
        <end position="1845"/>
    </location>
</feature>
<dbReference type="SMART" id="SM00508">
    <property type="entry name" value="PostSET"/>
    <property type="match status" value="1"/>
</dbReference>
<proteinExistence type="predicted"/>
<sequence>MLKGNFKLVVDPELDKNEPKKVFRINGESVDDRIVFIKTEDPRSRALVQTLKELGMVKFVLDSHFIDRRNKVKVILYNLDRNVDKNFLAENVSRVCAPLSIEILPLNKSGTCSSILTFPSKTASLHAIVKLDGLELFGRRVCPSYYVEDSHRLDFNPNNQPHQNVSSGPEKNVVEDKIPLSETLTRFRAIKILSDDMAACLKKDLSRYIIEDYVIDYINSWWPTFIESGPLLQKKRNWENSYSNDKAKMFNRTESHNVSENWGKDDHLHLHGSHKTTPNYSHVDAREEIVQTKADDDWDTEAFHHSSYAETKDCDMMSYTPQKRSLSQTTENLEHSSEFNPSFVKKYRKFSDQSEQKNDFVEKEIEEDWDSDIQQNHFQLHTDSSLLVRKEENRDRDNFCTDSHIRAHESNISRFRDQHHSNSRDRDYSRSDHRGQSQSNTTSHILGRFSESDDRSYSKSRSRDHSYEIQNEVKEIGGFDKKGRNSFSTTPQEENWDDPTPQASATRSRFHDKPEYESENKLNAKELVKGDESWDVEDESRDRFNKPNIEDKTSTRSEYDHKSSYRSGSDNYRRFSGRRYNSYGGNNRPNRESFDHQKESETGQKFKRGESSRFSDYPDRFEGKKFHFKSRFSDDSRWTDSGKRQPPFYQKTSNQISTIADDENWDDCNENTSKHVGKNYENINVQSEKYERKNYTDYQGEVKHDASLIKTPISCDTNENWDDDSQSYCNRTSNFQKSDDNKYFDAQKDHDKSKMITTDHKLVVKSNASDLDDRENVNHQTTSCAMVSNRVSKSRNPIQESVDTSNADDTWDADVTKAYAEINIDDKDQAILEEPKVEMENHKHESCKFKEKLVFETGNHYEDSQSSKIDRETEKLNSLKDCRSYNFDHNREHLACSRRLELLKQKIYPVQHNIQRCSNLDGKNADSSQLAQSVCKTQNFYKESSNIDSIGTPIFDSLNTLAVADLLGQNLGDAQKDEVHLNSPVKSSKIAIHTETNVLPKVDYRENINEHDFYPTSLMNLSACDSLVYDYEDCNDLDKKYRCDYPSNLIRTEGRQDDARDTSNLQQKSLVSQQNPPRKEVDQPNHEAISDQIHENVDKNLSNCEEHGNPSPILVLTGHSDIGFPIKGHKSGSCSIDHSKGNASNDPEKSKEVCVKDMHLKNQNNTQVLQESEKLFKIQKVKRSYQDAEKISSHVIYKPERTHESAPSDSASISLENSEQIYTPKKAKRSTTNKKSKKSDTLPKTHATDSQVIEKIDQLYVSISGKSSFHDSKQENSDANNPIKNEKQFSISDQGCCLTNTPDCVIPSTNNLFQGTHVETSISQPEPWKVIENGTSHVVYDNGRNQPNMTNVDISTIKTQEISENLMTKNPKKTPSTQNSIYAGKKIQTKAKAHENDIESGVFSFDVENYFNPSVNFIKKALDSIMKMIDLQTISTFVCSKNEIQDNATLIRSVFLNDQTLGWIAPSTDNGCISELIGCKKIFSQHSNQNEGNVLCERKSENLSKTVVETEKMSPHVNIHENLQRTNETDVMLNQVSNIKFHRELPSTNESHKFDTCNLYQMKMEQMALTLAVNGNIAQVNNGQNLEGTIRVDHIGQLHVSDENEFVARALLEMGTISQGPDTNNSTHTNKHNNTKTQLHESEISEPKYESARAREFNSHPTDMQQFKQLIVNDITTKDVKPENSRRGHGSKRVGSESRESRLINRQLLNYYVSDDYGDVLKFNQLRLRKKRLQFSASNIHNWGLFAMENIAENEMIIEYIGEVIRSSVSDVRETMYGTSSTYFFRIDEDNVIDATLSGNLARFINHSCQPNCHAKVITVENNKKVVIYSKRDIAAGEEITYDYKFPFEENKIECHCGAPNCRRYLN</sequence>
<evidence type="ECO:0000256" key="6">
    <source>
        <dbReference type="ARBA" id="ARBA00022853"/>
    </source>
</evidence>
<dbReference type="GO" id="GO:0003676">
    <property type="term" value="F:nucleic acid binding"/>
    <property type="evidence" value="ECO:0007669"/>
    <property type="project" value="InterPro"/>
</dbReference>
<feature type="region of interest" description="Disordered" evidence="11">
    <location>
        <begin position="1678"/>
        <end position="1699"/>
    </location>
</feature>
<feature type="compositionally biased region" description="Basic and acidic residues" evidence="11">
    <location>
        <begin position="540"/>
        <end position="563"/>
    </location>
</feature>
<keyword evidence="3 14" id="KW-0489">Methyltransferase</keyword>
<feature type="region of interest" description="Disordered" evidence="11">
    <location>
        <begin position="1054"/>
        <end position="1085"/>
    </location>
</feature>
<dbReference type="PROSITE" id="PS50868">
    <property type="entry name" value="POST_SET"/>
    <property type="match status" value="1"/>
</dbReference>
<gene>
    <name evidence="14" type="ORF">RF11_02774</name>
</gene>
<dbReference type="InterPro" id="IPR001214">
    <property type="entry name" value="SET_dom"/>
</dbReference>
<feature type="compositionally biased region" description="Basic and acidic residues" evidence="11">
    <location>
        <begin position="450"/>
        <end position="483"/>
    </location>
</feature>
<comment type="catalytic activity">
    <reaction evidence="8">
        <text>L-lysyl(4)-[histone H3] + 3 S-adenosyl-L-methionine = N(6),N(6),N(6)-trimethyl-L-lysyl(4)-[histone H3] + 3 S-adenosyl-L-homocysteine + 3 H(+)</text>
        <dbReference type="Rhea" id="RHEA:60260"/>
        <dbReference type="Rhea" id="RHEA-COMP:15537"/>
        <dbReference type="Rhea" id="RHEA-COMP:15547"/>
        <dbReference type="ChEBI" id="CHEBI:15378"/>
        <dbReference type="ChEBI" id="CHEBI:29969"/>
        <dbReference type="ChEBI" id="CHEBI:57856"/>
        <dbReference type="ChEBI" id="CHEBI:59789"/>
        <dbReference type="ChEBI" id="CHEBI:61961"/>
        <dbReference type="EC" id="2.1.1.354"/>
    </reaction>
</comment>
<feature type="region of interest" description="Disordered" evidence="11">
    <location>
        <begin position="1194"/>
        <end position="1249"/>
    </location>
</feature>
<keyword evidence="4 14" id="KW-0808">Transferase</keyword>
<keyword evidence="5" id="KW-0949">S-adenosyl-L-methionine</keyword>
<dbReference type="GO" id="GO:0140999">
    <property type="term" value="F:histone H3K4 trimethyltransferase activity"/>
    <property type="evidence" value="ECO:0007669"/>
    <property type="project" value="UniProtKB-EC"/>
</dbReference>
<dbReference type="InterPro" id="IPR035979">
    <property type="entry name" value="RBD_domain_sf"/>
</dbReference>
<evidence type="ECO:0000256" key="5">
    <source>
        <dbReference type="ARBA" id="ARBA00022691"/>
    </source>
</evidence>
<evidence type="ECO:0000256" key="3">
    <source>
        <dbReference type="ARBA" id="ARBA00022603"/>
    </source>
</evidence>
<accession>A0A0C2JB77</accession>
<feature type="compositionally biased region" description="Basic and acidic residues" evidence="11">
    <location>
        <begin position="589"/>
        <end position="614"/>
    </location>
</feature>
<comment type="catalytic activity">
    <reaction evidence="9">
        <text>N(6)-methyl-L-lysyl(4)-[histone H3] + S-adenosyl-L-methionine = N(6),N(6)-dimethyl-L-lysyl(4)-[histone H3] + S-adenosyl-L-homocysteine + H(+)</text>
        <dbReference type="Rhea" id="RHEA:60268"/>
        <dbReference type="Rhea" id="RHEA-COMP:15540"/>
        <dbReference type="Rhea" id="RHEA-COMP:15543"/>
        <dbReference type="ChEBI" id="CHEBI:15378"/>
        <dbReference type="ChEBI" id="CHEBI:57856"/>
        <dbReference type="ChEBI" id="CHEBI:59789"/>
        <dbReference type="ChEBI" id="CHEBI:61929"/>
        <dbReference type="ChEBI" id="CHEBI:61976"/>
    </reaction>
</comment>
<comment type="subcellular location">
    <subcellularLocation>
        <location evidence="1">Nucleus</location>
    </subcellularLocation>
</comment>
<evidence type="ECO:0000256" key="8">
    <source>
        <dbReference type="ARBA" id="ARBA00047571"/>
    </source>
</evidence>
<feature type="compositionally biased region" description="Basic and acidic residues" evidence="11">
    <location>
        <begin position="1194"/>
        <end position="1206"/>
    </location>
</feature>
<feature type="compositionally biased region" description="Basic and acidic residues" evidence="11">
    <location>
        <begin position="410"/>
        <end position="435"/>
    </location>
</feature>
<feature type="compositionally biased region" description="Basic and acidic residues" evidence="11">
    <location>
        <begin position="1238"/>
        <end position="1249"/>
    </location>
</feature>
<dbReference type="Proteomes" id="UP000031668">
    <property type="component" value="Unassembled WGS sequence"/>
</dbReference>
<dbReference type="GO" id="GO:0032259">
    <property type="term" value="P:methylation"/>
    <property type="evidence" value="ECO:0007669"/>
    <property type="project" value="UniProtKB-KW"/>
</dbReference>
<evidence type="ECO:0000256" key="1">
    <source>
        <dbReference type="ARBA" id="ARBA00004123"/>
    </source>
</evidence>
<dbReference type="GO" id="GO:0048188">
    <property type="term" value="C:Set1C/COMPASS complex"/>
    <property type="evidence" value="ECO:0007669"/>
    <property type="project" value="TreeGrafter"/>
</dbReference>
<evidence type="ECO:0000259" key="13">
    <source>
        <dbReference type="PROSITE" id="PS50868"/>
    </source>
</evidence>
<dbReference type="InterPro" id="IPR003616">
    <property type="entry name" value="Post-SET_dom"/>
</dbReference>
<evidence type="ECO:0000256" key="10">
    <source>
        <dbReference type="ARBA" id="ARBA00049129"/>
    </source>
</evidence>
<dbReference type="Gene3D" id="2.170.270.10">
    <property type="entry name" value="SET domain"/>
    <property type="match status" value="1"/>
</dbReference>
<dbReference type="PANTHER" id="PTHR45814:SF2">
    <property type="entry name" value="HISTONE-LYSINE N-METHYLTRANSFERASE SETD1"/>
    <property type="match status" value="1"/>
</dbReference>
<dbReference type="EC" id="2.1.1.354" evidence="2"/>
<evidence type="ECO:0000256" key="11">
    <source>
        <dbReference type="SAM" id="MobiDB-lite"/>
    </source>
</evidence>
<protein>
    <recommendedName>
        <fullName evidence="2">[histone H3]-lysine(4) N-trimethyltransferase</fullName>
        <ecNumber evidence="2">2.1.1.354</ecNumber>
    </recommendedName>
</protein>
<feature type="region of interest" description="Disordered" evidence="11">
    <location>
        <begin position="410"/>
        <end position="614"/>
    </location>
</feature>
<dbReference type="InterPro" id="IPR046341">
    <property type="entry name" value="SET_dom_sf"/>
</dbReference>
<feature type="domain" description="Post-SET" evidence="13">
    <location>
        <begin position="1851"/>
        <end position="1867"/>
    </location>
</feature>
<evidence type="ECO:0000259" key="12">
    <source>
        <dbReference type="PROSITE" id="PS50280"/>
    </source>
</evidence>
<dbReference type="SUPFAM" id="SSF54928">
    <property type="entry name" value="RNA-binding domain, RBD"/>
    <property type="match status" value="1"/>
</dbReference>
<dbReference type="SMART" id="SM00317">
    <property type="entry name" value="SET"/>
    <property type="match status" value="1"/>
</dbReference>
<feature type="region of interest" description="Disordered" evidence="11">
    <location>
        <begin position="1618"/>
        <end position="1644"/>
    </location>
</feature>
<reference evidence="14 15" key="1">
    <citation type="journal article" date="2014" name="Genome Biol. Evol.">
        <title>The genome of the myxosporean Thelohanellus kitauei shows adaptations to nutrient acquisition within its fish host.</title>
        <authorList>
            <person name="Yang Y."/>
            <person name="Xiong J."/>
            <person name="Zhou Z."/>
            <person name="Huo F."/>
            <person name="Miao W."/>
            <person name="Ran C."/>
            <person name="Liu Y."/>
            <person name="Zhang J."/>
            <person name="Feng J."/>
            <person name="Wang M."/>
            <person name="Wang M."/>
            <person name="Wang L."/>
            <person name="Yao B."/>
        </authorList>
    </citation>
    <scope>NUCLEOTIDE SEQUENCE [LARGE SCALE GENOMIC DNA]</scope>
    <source>
        <strain evidence="14">Wuqing</strain>
    </source>
</reference>
<feature type="compositionally biased region" description="Basic residues" evidence="11">
    <location>
        <begin position="1225"/>
        <end position="1237"/>
    </location>
</feature>
<dbReference type="PROSITE" id="PS50280">
    <property type="entry name" value="SET"/>
    <property type="match status" value="1"/>
</dbReference>
<dbReference type="Pfam" id="PF00856">
    <property type="entry name" value="SET"/>
    <property type="match status" value="1"/>
</dbReference>
<organism evidence="14 15">
    <name type="scientific">Thelohanellus kitauei</name>
    <name type="common">Myxosporean</name>
    <dbReference type="NCBI Taxonomy" id="669202"/>
    <lineage>
        <taxon>Eukaryota</taxon>
        <taxon>Metazoa</taxon>
        <taxon>Cnidaria</taxon>
        <taxon>Myxozoa</taxon>
        <taxon>Myxosporea</taxon>
        <taxon>Bivalvulida</taxon>
        <taxon>Platysporina</taxon>
        <taxon>Myxobolidae</taxon>
        <taxon>Thelohanellus</taxon>
    </lineage>
</organism>
<keyword evidence="7" id="KW-0539">Nucleus</keyword>
<comment type="catalytic activity">
    <reaction evidence="10">
        <text>N(6),N(6)-dimethyl-L-lysyl(4)-[histone H3] + S-adenosyl-L-methionine = N(6),N(6),N(6)-trimethyl-L-lysyl(4)-[histone H3] + S-adenosyl-L-homocysteine + H(+)</text>
        <dbReference type="Rhea" id="RHEA:60272"/>
        <dbReference type="Rhea" id="RHEA-COMP:15537"/>
        <dbReference type="Rhea" id="RHEA-COMP:15540"/>
        <dbReference type="ChEBI" id="CHEBI:15378"/>
        <dbReference type="ChEBI" id="CHEBI:57856"/>
        <dbReference type="ChEBI" id="CHEBI:59789"/>
        <dbReference type="ChEBI" id="CHEBI:61961"/>
        <dbReference type="ChEBI" id="CHEBI:61976"/>
    </reaction>
</comment>
<evidence type="ECO:0000256" key="4">
    <source>
        <dbReference type="ARBA" id="ARBA00022679"/>
    </source>
</evidence>
<dbReference type="PANTHER" id="PTHR45814">
    <property type="entry name" value="HISTONE-LYSINE N-METHYLTRANSFERASE SETD1"/>
    <property type="match status" value="1"/>
</dbReference>
<evidence type="ECO:0000256" key="9">
    <source>
        <dbReference type="ARBA" id="ARBA00047583"/>
    </source>
</evidence>
<evidence type="ECO:0000313" key="14">
    <source>
        <dbReference type="EMBL" id="KII66453.1"/>
    </source>
</evidence>
<keyword evidence="15" id="KW-1185">Reference proteome</keyword>
<name>A0A0C2JB77_THEKT</name>
<dbReference type="SUPFAM" id="SSF82199">
    <property type="entry name" value="SET domain"/>
    <property type="match status" value="1"/>
</dbReference>
<dbReference type="InterPro" id="IPR044570">
    <property type="entry name" value="Set1-like"/>
</dbReference>
<evidence type="ECO:0000256" key="2">
    <source>
        <dbReference type="ARBA" id="ARBA00012182"/>
    </source>
</evidence>
<dbReference type="EMBL" id="JWZT01003531">
    <property type="protein sequence ID" value="KII66453.1"/>
    <property type="molecule type" value="Genomic_DNA"/>
</dbReference>
<keyword evidence="6" id="KW-0156">Chromatin regulator</keyword>
<comment type="caution">
    <text evidence="14">The sequence shown here is derived from an EMBL/GenBank/DDBJ whole genome shotgun (WGS) entry which is preliminary data.</text>
</comment>